<dbReference type="InterPro" id="IPR036477">
    <property type="entry name" value="Formyl_transf_N_sf"/>
</dbReference>
<name>A0A3B0RV55_9ZZZZ</name>
<evidence type="ECO:0000313" key="6">
    <source>
        <dbReference type="EMBL" id="VAV88373.1"/>
    </source>
</evidence>
<dbReference type="InterPro" id="IPR038056">
    <property type="entry name" value="YjbR-like_sf"/>
</dbReference>
<accession>A0A3B0RV55</accession>
<dbReference type="NCBIfam" id="TIGR00639">
    <property type="entry name" value="PurN"/>
    <property type="match status" value="1"/>
</dbReference>
<sequence>MSGNIPKAKVAIMISGRGSNMAALIFAAKADDCPYEIALVASNDPEAPGLRLAKAEGISTFAHSHKGLRREEHDDIMHGAILKSDADYVVLAGYMRILSDEFVGKWQTRMLNIHPSLLPKYKGLDTYARAIEAGDDHAGCSVHLVTPELDDGPILAQTKVTILPGDNPDRLASRILIAEHQLYPATLAKYVTREMDPTWLLKQVRTHALALPETHERESFGTPGWRVGSEKTGKYFAYFSRRHFGDTGISIFVKTSGLDEQTALLDAEPELYFLPKFYGKAGWIAIRLDIGRTDWDHITDWLAKSWRMVAPKRLTKMMNVADEF</sequence>
<evidence type="ECO:0000256" key="3">
    <source>
        <dbReference type="ARBA" id="ARBA00022679"/>
    </source>
</evidence>
<dbReference type="InterPro" id="IPR004607">
    <property type="entry name" value="GART"/>
</dbReference>
<evidence type="ECO:0000256" key="4">
    <source>
        <dbReference type="ARBA" id="ARBA00022755"/>
    </source>
</evidence>
<dbReference type="HAMAP" id="MF_01930">
    <property type="entry name" value="PurN"/>
    <property type="match status" value="1"/>
</dbReference>
<comment type="pathway">
    <text evidence="1">Purine metabolism; IMP biosynthesis via de novo pathway; N(2)-formyl-N(1)-(5-phospho-D-ribosyl)glycinamide from N(1)-(5-phospho-D-ribosyl)glycinamide (10-formyl THF route): step 1/1.</text>
</comment>
<dbReference type="EC" id="2.1.2.2" evidence="2"/>
<protein>
    <recommendedName>
        <fullName evidence="2">phosphoribosylglycinamide formyltransferase 1</fullName>
        <ecNumber evidence="2">2.1.2.2</ecNumber>
    </recommendedName>
</protein>
<organism evidence="6">
    <name type="scientific">hydrothermal vent metagenome</name>
    <dbReference type="NCBI Taxonomy" id="652676"/>
    <lineage>
        <taxon>unclassified sequences</taxon>
        <taxon>metagenomes</taxon>
        <taxon>ecological metagenomes</taxon>
    </lineage>
</organism>
<evidence type="ECO:0000256" key="1">
    <source>
        <dbReference type="ARBA" id="ARBA00005054"/>
    </source>
</evidence>
<dbReference type="GO" id="GO:0005829">
    <property type="term" value="C:cytosol"/>
    <property type="evidence" value="ECO:0007669"/>
    <property type="project" value="TreeGrafter"/>
</dbReference>
<dbReference type="AlphaFoldDB" id="A0A3B0RV55"/>
<dbReference type="InterPro" id="IPR058532">
    <property type="entry name" value="YjbR/MT2646/Rv2570-like"/>
</dbReference>
<dbReference type="PANTHER" id="PTHR43369:SF2">
    <property type="entry name" value="PHOSPHORIBOSYLGLYCINAMIDE FORMYLTRANSFERASE"/>
    <property type="match status" value="1"/>
</dbReference>
<reference evidence="6" key="1">
    <citation type="submission" date="2018-06" db="EMBL/GenBank/DDBJ databases">
        <authorList>
            <person name="Zhirakovskaya E."/>
        </authorList>
    </citation>
    <scope>NUCLEOTIDE SEQUENCE</scope>
</reference>
<dbReference type="GO" id="GO:0004644">
    <property type="term" value="F:phosphoribosylglycinamide formyltransferase activity"/>
    <property type="evidence" value="ECO:0007669"/>
    <property type="project" value="UniProtKB-EC"/>
</dbReference>
<dbReference type="CDD" id="cd08645">
    <property type="entry name" value="FMT_core_GART"/>
    <property type="match status" value="1"/>
</dbReference>
<dbReference type="Gene3D" id="3.90.1150.30">
    <property type="match status" value="1"/>
</dbReference>
<dbReference type="SUPFAM" id="SSF53328">
    <property type="entry name" value="Formyltransferase"/>
    <property type="match status" value="1"/>
</dbReference>
<dbReference type="Gene3D" id="3.40.50.170">
    <property type="entry name" value="Formyl transferase, N-terminal domain"/>
    <property type="match status" value="1"/>
</dbReference>
<proteinExistence type="inferred from homology"/>
<keyword evidence="4" id="KW-0658">Purine biosynthesis</keyword>
<dbReference type="SUPFAM" id="SSF142906">
    <property type="entry name" value="YjbR-like"/>
    <property type="match status" value="1"/>
</dbReference>
<dbReference type="PANTHER" id="PTHR43369">
    <property type="entry name" value="PHOSPHORIBOSYLGLYCINAMIDE FORMYLTRANSFERASE"/>
    <property type="match status" value="1"/>
</dbReference>
<dbReference type="EMBL" id="UOEF01000042">
    <property type="protein sequence ID" value="VAV88373.1"/>
    <property type="molecule type" value="Genomic_DNA"/>
</dbReference>
<evidence type="ECO:0000259" key="5">
    <source>
        <dbReference type="Pfam" id="PF00551"/>
    </source>
</evidence>
<evidence type="ECO:0000256" key="2">
    <source>
        <dbReference type="ARBA" id="ARBA00012254"/>
    </source>
</evidence>
<dbReference type="Pfam" id="PF04237">
    <property type="entry name" value="YjbR"/>
    <property type="match status" value="1"/>
</dbReference>
<dbReference type="Pfam" id="PF00551">
    <property type="entry name" value="Formyl_trans_N"/>
    <property type="match status" value="1"/>
</dbReference>
<dbReference type="GO" id="GO:0006189">
    <property type="term" value="P:'de novo' IMP biosynthetic process"/>
    <property type="evidence" value="ECO:0007669"/>
    <property type="project" value="InterPro"/>
</dbReference>
<keyword evidence="3 6" id="KW-0808">Transferase</keyword>
<dbReference type="InterPro" id="IPR002376">
    <property type="entry name" value="Formyl_transf_N"/>
</dbReference>
<gene>
    <name evidence="6" type="ORF">MNBD_ALPHA04-2445</name>
</gene>
<feature type="domain" description="Formyl transferase N-terminal" evidence="5">
    <location>
        <begin position="9"/>
        <end position="186"/>
    </location>
</feature>